<evidence type="ECO:0000256" key="1">
    <source>
        <dbReference type="SAM" id="MobiDB-lite"/>
    </source>
</evidence>
<accession>A0A4P9VF57</accession>
<feature type="compositionally biased region" description="Basic and acidic residues" evidence="1">
    <location>
        <begin position="37"/>
        <end position="53"/>
    </location>
</feature>
<evidence type="ECO:0000313" key="3">
    <source>
        <dbReference type="EMBL" id="RDH41705.1"/>
    </source>
</evidence>
<sequence length="69" mass="8423">MSALDPVEEHKRDCHARWMLDNMPAEEIREWLKKQPAEFREDMRQRLNTEREKRRNRGDINPNSNHGPR</sequence>
<comment type="caution">
    <text evidence="3">The sequence shown here is derived from an EMBL/GenBank/DDBJ whole genome shotgun (WGS) entry which is preliminary data.</text>
</comment>
<reference evidence="3 4" key="1">
    <citation type="submission" date="2017-04" db="EMBL/GenBank/DDBJ databases">
        <title>Draft genome sequence of Zooshikella ganghwensis VG4 isolated from Red Sea sediments.</title>
        <authorList>
            <person name="Rehman Z."/>
            <person name="Alam I."/>
            <person name="Kamau A."/>
            <person name="Bajic V."/>
            <person name="Leiknes T."/>
        </authorList>
    </citation>
    <scope>NUCLEOTIDE SEQUENCE [LARGE SCALE GENOMIC DNA]</scope>
    <source>
        <strain evidence="3 4">VG4</strain>
    </source>
</reference>
<dbReference type="EMBL" id="NDXW01000006">
    <property type="protein sequence ID" value="RDH41615.1"/>
    <property type="molecule type" value="Genomic_DNA"/>
</dbReference>
<gene>
    <name evidence="3" type="ORF">B9G39_26975</name>
    <name evidence="2" type="ORF">B9G39_27520</name>
</gene>
<evidence type="ECO:0000313" key="2">
    <source>
        <dbReference type="EMBL" id="RDH41615.1"/>
    </source>
</evidence>
<name>A0A4P9VF57_9GAMM</name>
<evidence type="ECO:0000313" key="4">
    <source>
        <dbReference type="Proteomes" id="UP000257039"/>
    </source>
</evidence>
<dbReference type="AlphaFoldDB" id="A0A4P9VF57"/>
<feature type="region of interest" description="Disordered" evidence="1">
    <location>
        <begin position="37"/>
        <end position="69"/>
    </location>
</feature>
<protein>
    <submittedName>
        <fullName evidence="3">Uncharacterized protein</fullName>
    </submittedName>
</protein>
<keyword evidence="4" id="KW-1185">Reference proteome</keyword>
<dbReference type="Proteomes" id="UP000257039">
    <property type="component" value="Unassembled WGS sequence"/>
</dbReference>
<dbReference type="EMBL" id="NDXW01000004">
    <property type="protein sequence ID" value="RDH41705.1"/>
    <property type="molecule type" value="Genomic_DNA"/>
</dbReference>
<organism evidence="3 4">
    <name type="scientific">Zooshikella ganghwensis</name>
    <dbReference type="NCBI Taxonomy" id="202772"/>
    <lineage>
        <taxon>Bacteria</taxon>
        <taxon>Pseudomonadati</taxon>
        <taxon>Pseudomonadota</taxon>
        <taxon>Gammaproteobacteria</taxon>
        <taxon>Oceanospirillales</taxon>
        <taxon>Zooshikellaceae</taxon>
        <taxon>Zooshikella</taxon>
    </lineage>
</organism>
<proteinExistence type="predicted"/>